<protein>
    <recommendedName>
        <fullName evidence="3">Zeta toxin</fullName>
    </recommendedName>
</protein>
<organism evidence="1 2">
    <name type="scientific">Rosistilla ulvae</name>
    <dbReference type="NCBI Taxonomy" id="1930277"/>
    <lineage>
        <taxon>Bacteria</taxon>
        <taxon>Pseudomonadati</taxon>
        <taxon>Planctomycetota</taxon>
        <taxon>Planctomycetia</taxon>
        <taxon>Pirellulales</taxon>
        <taxon>Pirellulaceae</taxon>
        <taxon>Rosistilla</taxon>
    </lineage>
</organism>
<dbReference type="OrthoDB" id="6182772at2"/>
<name>A0A517LU62_9BACT</name>
<keyword evidence="2" id="KW-1185">Reference proteome</keyword>
<dbReference type="PANTHER" id="PTHR13308">
    <property type="entry name" value="NEDD4-BINDING PROTEIN 2-LIKE 1"/>
    <property type="match status" value="1"/>
</dbReference>
<dbReference type="Pfam" id="PF13671">
    <property type="entry name" value="AAA_33"/>
    <property type="match status" value="1"/>
</dbReference>
<reference evidence="1 2" key="1">
    <citation type="submission" date="2019-02" db="EMBL/GenBank/DDBJ databases">
        <title>Deep-cultivation of Planctomycetes and their phenomic and genomic characterization uncovers novel biology.</title>
        <authorList>
            <person name="Wiegand S."/>
            <person name="Jogler M."/>
            <person name="Boedeker C."/>
            <person name="Pinto D."/>
            <person name="Vollmers J."/>
            <person name="Rivas-Marin E."/>
            <person name="Kohn T."/>
            <person name="Peeters S.H."/>
            <person name="Heuer A."/>
            <person name="Rast P."/>
            <person name="Oberbeckmann S."/>
            <person name="Bunk B."/>
            <person name="Jeske O."/>
            <person name="Meyerdierks A."/>
            <person name="Storesund J.E."/>
            <person name="Kallscheuer N."/>
            <person name="Luecker S."/>
            <person name="Lage O.M."/>
            <person name="Pohl T."/>
            <person name="Merkel B.J."/>
            <person name="Hornburger P."/>
            <person name="Mueller R.-W."/>
            <person name="Bruemmer F."/>
            <person name="Labrenz M."/>
            <person name="Spormann A.M."/>
            <person name="Op den Camp H."/>
            <person name="Overmann J."/>
            <person name="Amann R."/>
            <person name="Jetten M.S.M."/>
            <person name="Mascher T."/>
            <person name="Medema M.H."/>
            <person name="Devos D.P."/>
            <person name="Kaster A.-K."/>
            <person name="Ovreas L."/>
            <person name="Rohde M."/>
            <person name="Galperin M.Y."/>
            <person name="Jogler C."/>
        </authorList>
    </citation>
    <scope>NUCLEOTIDE SEQUENCE [LARGE SCALE GENOMIC DNA]</scope>
    <source>
        <strain evidence="1 2">EC9</strain>
    </source>
</reference>
<dbReference type="KEGG" id="ruv:EC9_02980"/>
<sequence length="200" mass="22624">MQSNNDIDERIRAVAGRPLSATDRSAEQAAGRPIVYLMRGLPSCGKSTTARRIAGADGIVIETDAYFQGEKPGPEHYSFAPDRLETARQWTLDAFRDALAKRISPIVIDRGNGRNPESKIYAQLADQAGYKIALCEPESPWWNEIRVLMRYRPATDPVLDAWADELSRISRSTHRVSSRTIRRWMDHWVDDLAVEQILNC</sequence>
<evidence type="ECO:0000313" key="1">
    <source>
        <dbReference type="EMBL" id="QDS86139.1"/>
    </source>
</evidence>
<evidence type="ECO:0008006" key="3">
    <source>
        <dbReference type="Google" id="ProtNLM"/>
    </source>
</evidence>
<evidence type="ECO:0000313" key="2">
    <source>
        <dbReference type="Proteomes" id="UP000319557"/>
    </source>
</evidence>
<proteinExistence type="predicted"/>
<dbReference type="EMBL" id="CP036261">
    <property type="protein sequence ID" value="QDS86139.1"/>
    <property type="molecule type" value="Genomic_DNA"/>
</dbReference>
<gene>
    <name evidence="1" type="ORF">EC9_02980</name>
</gene>
<dbReference type="InterPro" id="IPR027417">
    <property type="entry name" value="P-loop_NTPase"/>
</dbReference>
<dbReference type="Gene3D" id="3.40.50.300">
    <property type="entry name" value="P-loop containing nucleotide triphosphate hydrolases"/>
    <property type="match status" value="1"/>
</dbReference>
<dbReference type="InterPro" id="IPR026302">
    <property type="entry name" value="NEDD4-bd_p2"/>
</dbReference>
<dbReference type="RefSeq" id="WP_145341741.1">
    <property type="nucleotide sequence ID" value="NZ_CP036261.1"/>
</dbReference>
<dbReference type="SUPFAM" id="SSF52540">
    <property type="entry name" value="P-loop containing nucleoside triphosphate hydrolases"/>
    <property type="match status" value="1"/>
</dbReference>
<dbReference type="AlphaFoldDB" id="A0A517LU62"/>
<dbReference type="Proteomes" id="UP000319557">
    <property type="component" value="Chromosome"/>
</dbReference>
<accession>A0A517LU62</accession>
<dbReference type="PANTHER" id="PTHR13308:SF40">
    <property type="entry name" value="NEDD4-BINDING PROTEIN 2-LIKE 1"/>
    <property type="match status" value="1"/>
</dbReference>